<dbReference type="EMBL" id="QZFU01000055">
    <property type="protein sequence ID" value="RJO68427.1"/>
    <property type="molecule type" value="Genomic_DNA"/>
</dbReference>
<evidence type="ECO:0000313" key="2">
    <source>
        <dbReference type="EMBL" id="RJO68427.1"/>
    </source>
</evidence>
<protein>
    <recommendedName>
        <fullName evidence="4">Secreted protein</fullName>
    </recommendedName>
</protein>
<dbReference type="AlphaFoldDB" id="A0A3A4JJ27"/>
<reference evidence="2 3" key="1">
    <citation type="submission" date="2018-09" db="EMBL/GenBank/DDBJ databases">
        <title>YIM PH21274 draft genome.</title>
        <authorList>
            <person name="Miao C."/>
        </authorList>
    </citation>
    <scope>NUCLEOTIDE SEQUENCE [LARGE SCALE GENOMIC DNA]</scope>
    <source>
        <strain evidence="2 3">YIM PH 21724</strain>
    </source>
</reference>
<sequence length="156" mass="16225">MSISFARVLSCGFASAAALFVLAPAAFAEPAEWEVPKACSGNLPTSDGAANVESCLYVYDGALRAYGSLTSKTGSSTIDNCTMVVTIIDKDAYAGGASDEVVATSGSMPCFNGNYPSPPLTVEKGKVQAGHRYVSFAEVTHDNQGVARIYSPELKP</sequence>
<evidence type="ECO:0000256" key="1">
    <source>
        <dbReference type="SAM" id="SignalP"/>
    </source>
</evidence>
<proteinExistence type="predicted"/>
<gene>
    <name evidence="2" type="ORF">D5S18_34060</name>
</gene>
<feature type="signal peptide" evidence="1">
    <location>
        <begin position="1"/>
        <end position="28"/>
    </location>
</feature>
<evidence type="ECO:0000313" key="3">
    <source>
        <dbReference type="Proteomes" id="UP000266677"/>
    </source>
</evidence>
<dbReference type="RefSeq" id="WP_120045231.1">
    <property type="nucleotide sequence ID" value="NZ_QZFU01000055.1"/>
</dbReference>
<keyword evidence="1" id="KW-0732">Signal</keyword>
<organism evidence="2 3">
    <name type="scientific">Nocardia panacis</name>
    <dbReference type="NCBI Taxonomy" id="2340916"/>
    <lineage>
        <taxon>Bacteria</taxon>
        <taxon>Bacillati</taxon>
        <taxon>Actinomycetota</taxon>
        <taxon>Actinomycetes</taxon>
        <taxon>Mycobacteriales</taxon>
        <taxon>Nocardiaceae</taxon>
        <taxon>Nocardia</taxon>
    </lineage>
</organism>
<name>A0A3A4JJ27_9NOCA</name>
<accession>A0A3A4JJ27</accession>
<dbReference type="Proteomes" id="UP000266677">
    <property type="component" value="Unassembled WGS sequence"/>
</dbReference>
<dbReference type="OrthoDB" id="4559116at2"/>
<keyword evidence="3" id="KW-1185">Reference proteome</keyword>
<feature type="chain" id="PRO_5017410798" description="Secreted protein" evidence="1">
    <location>
        <begin position="29"/>
        <end position="156"/>
    </location>
</feature>
<evidence type="ECO:0008006" key="4">
    <source>
        <dbReference type="Google" id="ProtNLM"/>
    </source>
</evidence>
<comment type="caution">
    <text evidence="2">The sequence shown here is derived from an EMBL/GenBank/DDBJ whole genome shotgun (WGS) entry which is preliminary data.</text>
</comment>